<dbReference type="SUPFAM" id="SSF46894">
    <property type="entry name" value="C-terminal effector domain of the bipartite response regulators"/>
    <property type="match status" value="1"/>
</dbReference>
<protein>
    <submittedName>
        <fullName evidence="5">Transcriptional regulator, CadC</fullName>
    </submittedName>
</protein>
<dbReference type="eggNOG" id="COG0745">
    <property type="taxonomic scope" value="Bacteria"/>
</dbReference>
<proteinExistence type="predicted"/>
<dbReference type="InterPro" id="IPR011990">
    <property type="entry name" value="TPR-like_helical_dom_sf"/>
</dbReference>
<keyword evidence="3" id="KW-1133">Transmembrane helix</keyword>
<evidence type="ECO:0000256" key="2">
    <source>
        <dbReference type="PROSITE-ProRule" id="PRU01091"/>
    </source>
</evidence>
<dbReference type="GO" id="GO:0006355">
    <property type="term" value="P:regulation of DNA-templated transcription"/>
    <property type="evidence" value="ECO:0007669"/>
    <property type="project" value="InterPro"/>
</dbReference>
<dbReference type="AlphaFoldDB" id="E8RLH8"/>
<organism evidence="5 6">
    <name type="scientific">Asticcacaulis excentricus (strain ATCC 15261 / DSM 4724 / KCTC 12464 / NCIMB 9791 / VKM B-1370 / CB 48)</name>
    <dbReference type="NCBI Taxonomy" id="573065"/>
    <lineage>
        <taxon>Bacteria</taxon>
        <taxon>Pseudomonadati</taxon>
        <taxon>Pseudomonadota</taxon>
        <taxon>Alphaproteobacteria</taxon>
        <taxon>Caulobacterales</taxon>
        <taxon>Caulobacteraceae</taxon>
        <taxon>Asticcacaulis</taxon>
    </lineage>
</organism>
<dbReference type="Proteomes" id="UP000001492">
    <property type="component" value="Chromosome 1"/>
</dbReference>
<dbReference type="SUPFAM" id="SSF48452">
    <property type="entry name" value="TPR-like"/>
    <property type="match status" value="1"/>
</dbReference>
<evidence type="ECO:0000259" key="4">
    <source>
        <dbReference type="PROSITE" id="PS51755"/>
    </source>
</evidence>
<dbReference type="GO" id="GO:0000160">
    <property type="term" value="P:phosphorelay signal transduction system"/>
    <property type="evidence" value="ECO:0007669"/>
    <property type="project" value="InterPro"/>
</dbReference>
<dbReference type="eggNOG" id="COG0457">
    <property type="taxonomic scope" value="Bacteria"/>
</dbReference>
<sequence length="651" mass="72889">MSRPLAQLTDLNIGRLRVKPAACEVTRETKVWVIEPQVMRVLALLGLHHGQVVSRDDLVKACWDGRAVSEDAINRVLSRLRQLGRDSGDFHIRTVRKVGYRLEILEPETAPEETITAAPPTPAGHRSSINKLWLLGAGAAAALVLAIMLWWSTTQRPLVQKGFSLAIADIRADGPAALPPERLRSQLTHTLSQMRGLKLVAKTKGSEGADYILSGYVSGTQASPNIELTLSETRSHTQIWSARFDQALMSEPTAPERAVAATARYMAVVLGQRVVGPRSTGDPPPVEVATQINEGKRALSQAHDARHNRNWPRFDQLMAEVDSHATRALAIEPQSAGALMLKYEVDALPLYPRPGENRSEFAERQQRALSFVTRAVTSDPDNPEVLAAAGRDMMERQRWDDSERLLIRSVAIDPNSRDGNLWYTYYLGLMNRCGEGLKFARLSAALAPDDVWRQLAVPRLMHCAGRKTDAAKIYARLIDHDRGNVFVLREYYLMLLAQEDARPLRQLTRHVRHDLWHNKPPEAVAGFLRRMDYAADALEGRPSEFHKILDGERAFLDNPKLASDGFGKSVGDRLFVLGVEYGHTGQPDKAIICLDRAVEQSSLYLPWALPYGASPMPQSLTLRAEYQAIWRRSPQIVELIRYRKGERHWGR</sequence>
<evidence type="ECO:0000313" key="5">
    <source>
        <dbReference type="EMBL" id="ADU13722.1"/>
    </source>
</evidence>
<feature type="transmembrane region" description="Helical" evidence="3">
    <location>
        <begin position="132"/>
        <end position="151"/>
    </location>
</feature>
<dbReference type="CDD" id="cd00383">
    <property type="entry name" value="trans_reg_C"/>
    <property type="match status" value="1"/>
</dbReference>
<feature type="DNA-binding region" description="OmpR/PhoB-type" evidence="2">
    <location>
        <begin position="8"/>
        <end position="104"/>
    </location>
</feature>
<dbReference type="Gene3D" id="1.10.10.10">
    <property type="entry name" value="Winged helix-like DNA-binding domain superfamily/Winged helix DNA-binding domain"/>
    <property type="match status" value="1"/>
</dbReference>
<dbReference type="EMBL" id="CP002395">
    <property type="protein sequence ID" value="ADU13722.1"/>
    <property type="molecule type" value="Genomic_DNA"/>
</dbReference>
<dbReference type="Gene3D" id="1.25.40.10">
    <property type="entry name" value="Tetratricopeptide repeat domain"/>
    <property type="match status" value="1"/>
</dbReference>
<keyword evidence="3" id="KW-0812">Transmembrane</keyword>
<dbReference type="Pfam" id="PF00486">
    <property type="entry name" value="Trans_reg_C"/>
    <property type="match status" value="1"/>
</dbReference>
<name>E8RLH8_ASTEC</name>
<feature type="domain" description="OmpR/PhoB-type" evidence="4">
    <location>
        <begin position="8"/>
        <end position="104"/>
    </location>
</feature>
<dbReference type="InterPro" id="IPR036388">
    <property type="entry name" value="WH-like_DNA-bd_sf"/>
</dbReference>
<evidence type="ECO:0000256" key="3">
    <source>
        <dbReference type="SAM" id="Phobius"/>
    </source>
</evidence>
<dbReference type="KEGG" id="aex:Astex_2060"/>
<dbReference type="OrthoDB" id="7168043at2"/>
<evidence type="ECO:0000256" key="1">
    <source>
        <dbReference type="ARBA" id="ARBA00023125"/>
    </source>
</evidence>
<keyword evidence="1 2" id="KW-0238">DNA-binding</keyword>
<reference evidence="6" key="1">
    <citation type="submission" date="2010-12" db="EMBL/GenBank/DDBJ databases">
        <title>Complete sequence of chromosome 1 of Asticcacaulis excentricus CB 48.</title>
        <authorList>
            <consortium name="US DOE Joint Genome Institute"/>
            <person name="Lucas S."/>
            <person name="Copeland A."/>
            <person name="Lapidus A."/>
            <person name="Cheng J.-F."/>
            <person name="Bruce D."/>
            <person name="Goodwin L."/>
            <person name="Pitluck S."/>
            <person name="Teshima H."/>
            <person name="Davenport K."/>
            <person name="Detter J.C."/>
            <person name="Han C."/>
            <person name="Tapia R."/>
            <person name="Land M."/>
            <person name="Hauser L."/>
            <person name="Jeffries C."/>
            <person name="Kyrpides N."/>
            <person name="Ivanova N."/>
            <person name="Ovchinnikova G."/>
            <person name="Brun Y.V."/>
            <person name="Woyke T."/>
        </authorList>
    </citation>
    <scope>NUCLEOTIDE SEQUENCE [LARGE SCALE GENOMIC DNA]</scope>
    <source>
        <strain evidence="6">ATCC 15261 / DSM 4724 / KCTC 12464 / NCIMB 9791 / VKM B-1370 / CB 48</strain>
    </source>
</reference>
<keyword evidence="3" id="KW-0472">Membrane</keyword>
<evidence type="ECO:0000313" key="6">
    <source>
        <dbReference type="Proteomes" id="UP000001492"/>
    </source>
</evidence>
<gene>
    <name evidence="5" type="ordered locus">Astex_2060</name>
</gene>
<dbReference type="SMART" id="SM00862">
    <property type="entry name" value="Trans_reg_C"/>
    <property type="match status" value="1"/>
</dbReference>
<dbReference type="HOGENOM" id="CLU_415426_0_0_5"/>
<dbReference type="PROSITE" id="PS51755">
    <property type="entry name" value="OMPR_PHOB"/>
    <property type="match status" value="1"/>
</dbReference>
<accession>E8RLH8</accession>
<dbReference type="GO" id="GO:0003677">
    <property type="term" value="F:DNA binding"/>
    <property type="evidence" value="ECO:0007669"/>
    <property type="project" value="UniProtKB-UniRule"/>
</dbReference>
<dbReference type="InterPro" id="IPR001867">
    <property type="entry name" value="OmpR/PhoB-type_DNA-bd"/>
</dbReference>
<keyword evidence="6" id="KW-1185">Reference proteome</keyword>
<dbReference type="InterPro" id="IPR016032">
    <property type="entry name" value="Sig_transdc_resp-reg_C-effctor"/>
</dbReference>